<dbReference type="CDD" id="cd00200">
    <property type="entry name" value="WD40"/>
    <property type="match status" value="2"/>
</dbReference>
<dbReference type="InterPro" id="IPR001680">
    <property type="entry name" value="WD40_rpt"/>
</dbReference>
<dbReference type="PANTHER" id="PTHR19871:SF38">
    <property type="entry name" value="PROTEIN QUI-1"/>
    <property type="match status" value="1"/>
</dbReference>
<dbReference type="InterPro" id="IPR027417">
    <property type="entry name" value="P-loop_NTPase"/>
</dbReference>
<feature type="repeat" description="WD" evidence="3">
    <location>
        <begin position="1150"/>
        <end position="1191"/>
    </location>
</feature>
<feature type="compositionally biased region" description="Basic residues" evidence="4">
    <location>
        <begin position="1"/>
        <end position="12"/>
    </location>
</feature>
<dbReference type="EMBL" id="CATQJL010000305">
    <property type="protein sequence ID" value="CAJ0604536.1"/>
    <property type="molecule type" value="Genomic_DNA"/>
</dbReference>
<protein>
    <recommendedName>
        <fullName evidence="5">NWD1/2-like winged helix-turn-helix domain-containing protein</fullName>
    </recommendedName>
</protein>
<reference evidence="6" key="1">
    <citation type="submission" date="2023-07" db="EMBL/GenBank/DDBJ databases">
        <authorList>
            <consortium name="CYATHOMIX"/>
        </authorList>
    </citation>
    <scope>NUCLEOTIDE SEQUENCE</scope>
    <source>
        <strain evidence="6">N/A</strain>
    </source>
</reference>
<keyword evidence="7" id="KW-1185">Reference proteome</keyword>
<dbReference type="Gene3D" id="2.130.10.10">
    <property type="entry name" value="YVTN repeat-like/Quinoprotein amine dehydrogenase"/>
    <property type="match status" value="4"/>
</dbReference>
<evidence type="ECO:0000256" key="1">
    <source>
        <dbReference type="ARBA" id="ARBA00022574"/>
    </source>
</evidence>
<keyword evidence="1 3" id="KW-0853">WD repeat</keyword>
<evidence type="ECO:0000313" key="7">
    <source>
        <dbReference type="Proteomes" id="UP001176961"/>
    </source>
</evidence>
<evidence type="ECO:0000259" key="5">
    <source>
        <dbReference type="Pfam" id="PF25469"/>
    </source>
</evidence>
<dbReference type="Pfam" id="PF00400">
    <property type="entry name" value="WD40"/>
    <property type="match status" value="6"/>
</dbReference>
<feature type="compositionally biased region" description="Basic and acidic residues" evidence="4">
    <location>
        <begin position="1552"/>
        <end position="1562"/>
    </location>
</feature>
<feature type="compositionally biased region" description="Polar residues" evidence="4">
    <location>
        <begin position="1499"/>
        <end position="1511"/>
    </location>
</feature>
<feature type="repeat" description="WD" evidence="3">
    <location>
        <begin position="1362"/>
        <end position="1403"/>
    </location>
</feature>
<feature type="region of interest" description="Disordered" evidence="4">
    <location>
        <begin position="1"/>
        <end position="20"/>
    </location>
</feature>
<evidence type="ECO:0000256" key="3">
    <source>
        <dbReference type="PROSITE-ProRule" id="PRU00221"/>
    </source>
</evidence>
<keyword evidence="2" id="KW-0677">Repeat</keyword>
<dbReference type="PROSITE" id="PS00678">
    <property type="entry name" value="WD_REPEATS_1"/>
    <property type="match status" value="1"/>
</dbReference>
<dbReference type="PANTHER" id="PTHR19871">
    <property type="entry name" value="BETA TRANSDUCIN-RELATED PROTEIN"/>
    <property type="match status" value="1"/>
</dbReference>
<evidence type="ECO:0000313" key="6">
    <source>
        <dbReference type="EMBL" id="CAJ0604536.1"/>
    </source>
</evidence>
<feature type="repeat" description="WD" evidence="3">
    <location>
        <begin position="1320"/>
        <end position="1361"/>
    </location>
</feature>
<dbReference type="Pfam" id="PF25469">
    <property type="entry name" value="WHD_NWD1"/>
    <property type="match status" value="1"/>
</dbReference>
<dbReference type="PROSITE" id="PS50294">
    <property type="entry name" value="WD_REPEATS_REGION"/>
    <property type="match status" value="4"/>
</dbReference>
<dbReference type="InterPro" id="IPR052752">
    <property type="entry name" value="NACHT-WD_repeat"/>
</dbReference>
<dbReference type="InterPro" id="IPR011047">
    <property type="entry name" value="Quinoprotein_ADH-like_sf"/>
</dbReference>
<dbReference type="SMART" id="SM00320">
    <property type="entry name" value="WD40"/>
    <property type="match status" value="12"/>
</dbReference>
<feature type="compositionally biased region" description="Low complexity" evidence="4">
    <location>
        <begin position="1522"/>
        <end position="1533"/>
    </location>
</feature>
<feature type="repeat" description="WD" evidence="3">
    <location>
        <begin position="982"/>
        <end position="1023"/>
    </location>
</feature>
<feature type="region of interest" description="Disordered" evidence="4">
    <location>
        <begin position="1482"/>
        <end position="1562"/>
    </location>
</feature>
<feature type="domain" description="NWD1/2-like winged helix-turn-helix" evidence="5">
    <location>
        <begin position="547"/>
        <end position="670"/>
    </location>
</feature>
<dbReference type="SUPFAM" id="SSF52540">
    <property type="entry name" value="P-loop containing nucleoside triphosphate hydrolases"/>
    <property type="match status" value="1"/>
</dbReference>
<dbReference type="InterPro" id="IPR019775">
    <property type="entry name" value="WD40_repeat_CS"/>
</dbReference>
<accession>A0AA36MAB5</accession>
<dbReference type="InterPro" id="IPR015943">
    <property type="entry name" value="WD40/YVTN_repeat-like_dom_sf"/>
</dbReference>
<dbReference type="InterPro" id="IPR036322">
    <property type="entry name" value="WD40_repeat_dom_sf"/>
</dbReference>
<proteinExistence type="predicted"/>
<dbReference type="PROSITE" id="PS50082">
    <property type="entry name" value="WD_REPEATS_2"/>
    <property type="match status" value="6"/>
</dbReference>
<evidence type="ECO:0000256" key="2">
    <source>
        <dbReference type="ARBA" id="ARBA00022737"/>
    </source>
</evidence>
<feature type="repeat" description="WD" evidence="3">
    <location>
        <begin position="940"/>
        <end position="981"/>
    </location>
</feature>
<dbReference type="Proteomes" id="UP001176961">
    <property type="component" value="Unassembled WGS sequence"/>
</dbReference>
<sequence>MFRRGSARRKRSANPPAEVLAPPSFSPLTTKIYVIYGDSEEFAMERQMLWMDVLPELQSFAFHSGFDIEWIDPLSERGKLSEAMVDRIMEGLEAENSWLICLLGDKYGSIGPPSEMLKEEFEAVRAAVFEQSADLKLLDQHYVLDRTVMKPQYRLNTPLEDEKLRSKLAKVVQKGAESAYDEGTMNQVNSDRQERFFWSPVHRVANVALKRNSRCTMVLRKFDHVRPDTGMNSTFCDKVPEKAEKIAQLKNEVSAKLDSKLVFSHIFTPDNGDIAGFYTSREGDKYRDTLLRQILERLKIHLVLLHPNVPTAPRTVIDMASIDCDSHLYRLQKCTSHSWHAREGVDEKLRELLFAASQGGVFLLQGPELCGKTRALCYLYEQVPSTSFKIIRFVDLTYSSVFAHEVWRKINLQLCKLTDQKPNKILTSFTLEEQLALFDEMLADLDRMLYLFLDDVHLLKFGPFMSTIEKRVRESPGMLAIFMTASNVSPISTLYTVTQTFNIDAPNENEIIEIIKRSVNDRVISSEQWSTIKQQLTGSNQSIIVGKILLDELLLRRHGVMTGGVQGRLERIEAELGGLPVQAFCTYVVLAMHGLTRLELYDLLSSNADLMTRLGVSAGFPPLLLDRIIEALGSLLRVDFIDERIVYRLSHSCLNSLFRTRYITNLVDLKNAHGEIADYFGSATAADENISPRKIISYQPFPQLMNRECGLCNIRRLHNLWFHLLHTGNMDALKESTLCQFEFIDSAVRSCGMVHLLSMYEECAMQVIHHDLQVLCEQVLIPAIPTVLRDHEQLGAEVIGRLRYTRAENSHFLNTLVEQAMTWVDNYTRQPLLVPLSCWIAPPIMKKCRTFTIKDWKPGQTVLAPTFNHQHVLISGNQSAVGVIYMYHIAAQSLMTTFNGHTGNVTSLCSSTSGSFFVSTSVDKTVRIWSLMNGDCLQVLTPHTHKITCSTLASDDSFLVTGSADSSAKVIDVESGEVMMSFTEHTGSVVSLQLTTNNEFLISGSGDFIVQMWCLKTGRCISRMGGLMAPVSCLTITSNDAFVAVACEDETLRVFSTVSGQELHELMGHEGRVNALVCAQDDCQLFAATKSKIYCYDIHNGQIVDTLDCQLPYPVFNIKISSDNYFLFSGCGPRVDVWNIQKRIHDAPDDAEHMGFVTAMCLSSDDKVAACGTYDGIVAVWDLDICQCITTVPQSKGIPVSCLTFSWNQTFLLSGNVVGNISVFDTSTGGLHRTFNLHSTEIISLFCLENYRVLSCDKEGKLCQWDIFGDEESLVMMTPGVVPPIFAPPTGKIVICHCQKNSKEMKVMGLAEEGPLLKSKLTHNEEITCFATTPNGTLVATGSCDQSCKLWQIDSGFLTQILVGHEGTVTCVALSEDERIVISGAIDKKVIVWNVSTGDIAHSLVCSAALTAVSLTSDGTVAFSASEDGWLEAWSTDKGALLSSFNAHRPIRQVLNSVDANRLLVQLSTCAQLPILCLHNSPAGAHPQTQRRRSARAHSITSLGNETSSSSAKDETKVREQPAAATTSTPTTTLQVGNGHSVHPRSAQPRPTFDKLDRGQSRTSVIEKDRATTLTNAPSPSSQKSHLCTIV</sequence>
<comment type="caution">
    <text evidence="6">The sequence shown here is derived from an EMBL/GenBank/DDBJ whole genome shotgun (WGS) entry which is preliminary data.</text>
</comment>
<dbReference type="SUPFAM" id="SSF50978">
    <property type="entry name" value="WD40 repeat-like"/>
    <property type="match status" value="1"/>
</dbReference>
<gene>
    <name evidence="6" type="ORF">CYNAS_LOCUS16519</name>
</gene>
<dbReference type="SUPFAM" id="SSF50998">
    <property type="entry name" value="Quinoprotein alcohol dehydrogenase-like"/>
    <property type="match status" value="1"/>
</dbReference>
<dbReference type="InterPro" id="IPR057588">
    <property type="entry name" value="NWD1/2-like_WH"/>
</dbReference>
<name>A0AA36MAB5_CYLNA</name>
<feature type="repeat" description="WD" evidence="3">
    <location>
        <begin position="898"/>
        <end position="939"/>
    </location>
</feature>
<evidence type="ECO:0000256" key="4">
    <source>
        <dbReference type="SAM" id="MobiDB-lite"/>
    </source>
</evidence>
<organism evidence="6 7">
    <name type="scientific">Cylicocyclus nassatus</name>
    <name type="common">Nematode worm</name>
    <dbReference type="NCBI Taxonomy" id="53992"/>
    <lineage>
        <taxon>Eukaryota</taxon>
        <taxon>Metazoa</taxon>
        <taxon>Ecdysozoa</taxon>
        <taxon>Nematoda</taxon>
        <taxon>Chromadorea</taxon>
        <taxon>Rhabditida</taxon>
        <taxon>Rhabditina</taxon>
        <taxon>Rhabditomorpha</taxon>
        <taxon>Strongyloidea</taxon>
        <taxon>Strongylidae</taxon>
        <taxon>Cylicocyclus</taxon>
    </lineage>
</organism>